<comment type="caution">
    <text evidence="3">The sequence shown here is derived from an EMBL/GenBank/DDBJ whole genome shotgun (WGS) entry which is preliminary data.</text>
</comment>
<dbReference type="InterPro" id="IPR036514">
    <property type="entry name" value="SGNH_hydro_sf"/>
</dbReference>
<dbReference type="Pfam" id="PF03629">
    <property type="entry name" value="SASA"/>
    <property type="match status" value="1"/>
</dbReference>
<dbReference type="SUPFAM" id="SSF52266">
    <property type="entry name" value="SGNH hydrolase"/>
    <property type="match status" value="1"/>
</dbReference>
<gene>
    <name evidence="3" type="ORF">FEN17_19010</name>
</gene>
<dbReference type="PANTHER" id="PTHR31988">
    <property type="entry name" value="ESTERASE, PUTATIVE (DUF303)-RELATED"/>
    <property type="match status" value="1"/>
</dbReference>
<name>A0A5R9KZP9_9BACT</name>
<evidence type="ECO:0000259" key="2">
    <source>
        <dbReference type="Pfam" id="PF03629"/>
    </source>
</evidence>
<reference evidence="3 4" key="1">
    <citation type="submission" date="2019-05" db="EMBL/GenBank/DDBJ databases">
        <authorList>
            <person name="Qu J.-H."/>
        </authorList>
    </citation>
    <scope>NUCLEOTIDE SEQUENCE [LARGE SCALE GENOMIC DNA]</scope>
    <source>
        <strain evidence="3 4">T17</strain>
    </source>
</reference>
<protein>
    <submittedName>
        <fullName evidence="3">Sialate O-acetylesterase</fullName>
    </submittedName>
</protein>
<evidence type="ECO:0000256" key="1">
    <source>
        <dbReference type="ARBA" id="ARBA00022801"/>
    </source>
</evidence>
<organism evidence="3 4">
    <name type="scientific">Dyadobacter luticola</name>
    <dbReference type="NCBI Taxonomy" id="1979387"/>
    <lineage>
        <taxon>Bacteria</taxon>
        <taxon>Pseudomonadati</taxon>
        <taxon>Bacteroidota</taxon>
        <taxon>Cytophagia</taxon>
        <taxon>Cytophagales</taxon>
        <taxon>Spirosomataceae</taxon>
        <taxon>Dyadobacter</taxon>
    </lineage>
</organism>
<proteinExistence type="predicted"/>
<dbReference type="Proteomes" id="UP000306402">
    <property type="component" value="Unassembled WGS sequence"/>
</dbReference>
<dbReference type="AlphaFoldDB" id="A0A5R9KZP9"/>
<dbReference type="InterPro" id="IPR052940">
    <property type="entry name" value="Carb_Esterase_6"/>
</dbReference>
<dbReference type="OrthoDB" id="9795554at2"/>
<evidence type="ECO:0000313" key="4">
    <source>
        <dbReference type="Proteomes" id="UP000306402"/>
    </source>
</evidence>
<dbReference type="Gene3D" id="3.40.50.1110">
    <property type="entry name" value="SGNH hydrolase"/>
    <property type="match status" value="1"/>
</dbReference>
<dbReference type="InterPro" id="IPR005181">
    <property type="entry name" value="SASA"/>
</dbReference>
<sequence length="254" mass="28277">MLLTSVFFSSHIFAQNVPAKMDLYLLIGQSNMAGRGKVDSLSIPKNPEIWFLDRNVEWKMAADPLHFDKPAVVGVGPGLAFAQEIAARRPEMPVGLIPCAVGGSSIDDWQPGVRHAQTGIYAWDEMLERVKAAMKNGKIKGVIWHQGESDSTPEKKKEYEAKLEAFFKRLRSELDLKKTPIILGTIGDFYVAKHPDAVEINKAMHHYAASHKNTYVISSTGLTDMGDETHFDTASARELGRRYASKYLSVSKKK</sequence>
<keyword evidence="4" id="KW-1185">Reference proteome</keyword>
<dbReference type="EMBL" id="VCEJ01000004">
    <property type="protein sequence ID" value="TLV01628.1"/>
    <property type="molecule type" value="Genomic_DNA"/>
</dbReference>
<feature type="domain" description="Sialate O-acetylesterase" evidence="2">
    <location>
        <begin position="21"/>
        <end position="248"/>
    </location>
</feature>
<evidence type="ECO:0000313" key="3">
    <source>
        <dbReference type="EMBL" id="TLV01628.1"/>
    </source>
</evidence>
<accession>A0A5R9KZP9</accession>
<dbReference type="PANTHER" id="PTHR31988:SF19">
    <property type="entry name" value="9-O-ACETYL-N-ACETYLNEURAMINIC ACID DEACETYLASE-RELATED"/>
    <property type="match status" value="1"/>
</dbReference>
<keyword evidence="1" id="KW-0378">Hydrolase</keyword>
<dbReference type="GO" id="GO:0016788">
    <property type="term" value="F:hydrolase activity, acting on ester bonds"/>
    <property type="evidence" value="ECO:0007669"/>
    <property type="project" value="UniProtKB-ARBA"/>
</dbReference>